<proteinExistence type="predicted"/>
<dbReference type="OrthoDB" id="9815497at2"/>
<dbReference type="NCBIfam" id="TIGR03309">
    <property type="entry name" value="matur_yqeB"/>
    <property type="match status" value="1"/>
</dbReference>
<dbReference type="RefSeq" id="WP_094367923.1">
    <property type="nucleotide sequence ID" value="NZ_NOJY02000004.1"/>
</dbReference>
<reference evidence="1 2" key="1">
    <citation type="journal article" date="2017" name="Genome Announc.">
        <title>Draft Genome Sequence of Romboutsia weinsteinii sp. nov. Strain CCRI-19649(T) Isolated from Surface Water.</title>
        <authorList>
            <person name="Maheux A.F."/>
            <person name="Boudreau D.K."/>
            <person name="Berube E."/>
            <person name="Boissinot M."/>
            <person name="Cantin P."/>
            <person name="Raymond F."/>
            <person name="Corbeil J."/>
            <person name="Omar R.F."/>
            <person name="Bergeron M.G."/>
        </authorList>
    </citation>
    <scope>NUCLEOTIDE SEQUENCE [LARGE SCALE GENOMIC DNA]</scope>
    <source>
        <strain evidence="1 2">CCRI-19649</strain>
    </source>
</reference>
<keyword evidence="2" id="KW-1185">Reference proteome</keyword>
<sequence>MDNIILVRGAGDLATGVILKLKNCGFNVVALEIEKPLAIRRQVAFSEAVYEGEYKIEKVTCKLCNDVLEVTDVLEEGNVALLIDETGESIKSIKPKVLVDAILAKKNIGTTKDMADITIGLGPGFSAGDDVDFVIETMRGHNLGRIITSGMAIENTGIPGEIKGFSKERVVYSNAAGTIEKVHGIGDIVSKGDTICYIKDEYGQNHEVLATLDGILRGLIRDGATVKNNLKIADIDPRKEEVKNTFTISDKARCIAGGVLEVIISNNILPSIIR</sequence>
<comment type="caution">
    <text evidence="1">The sequence shown here is derived from an EMBL/GenBank/DDBJ whole genome shotgun (WGS) entry which is preliminary data.</text>
</comment>
<accession>A0A371J8H6</accession>
<evidence type="ECO:0000313" key="2">
    <source>
        <dbReference type="Proteomes" id="UP000215694"/>
    </source>
</evidence>
<evidence type="ECO:0000313" key="1">
    <source>
        <dbReference type="EMBL" id="RDY29044.1"/>
    </source>
</evidence>
<dbReference type="InterPro" id="IPR017695">
    <property type="entry name" value="Se-dep_Mo_hydrolase_YqeB"/>
</dbReference>
<dbReference type="Proteomes" id="UP000215694">
    <property type="component" value="Unassembled WGS sequence"/>
</dbReference>
<gene>
    <name evidence="1" type="ORF">CHL78_003755</name>
</gene>
<dbReference type="AlphaFoldDB" id="A0A371J8H6"/>
<protein>
    <submittedName>
        <fullName evidence="1">EF2563 family selenium-dependent molybdenum hydroxylase system protein</fullName>
    </submittedName>
</protein>
<dbReference type="Gene3D" id="2.40.50.100">
    <property type="match status" value="1"/>
</dbReference>
<dbReference type="EMBL" id="NOJY02000004">
    <property type="protein sequence ID" value="RDY29044.1"/>
    <property type="molecule type" value="Genomic_DNA"/>
</dbReference>
<name>A0A371J8H6_9FIRM</name>
<organism evidence="1 2">
    <name type="scientific">Romboutsia weinsteinii</name>
    <dbReference type="NCBI Taxonomy" id="2020949"/>
    <lineage>
        <taxon>Bacteria</taxon>
        <taxon>Bacillati</taxon>
        <taxon>Bacillota</taxon>
        <taxon>Clostridia</taxon>
        <taxon>Peptostreptococcales</taxon>
        <taxon>Peptostreptococcaceae</taxon>
        <taxon>Romboutsia</taxon>
    </lineage>
</organism>